<feature type="domain" description="PapC N-terminal" evidence="11">
    <location>
        <begin position="41"/>
        <end position="179"/>
    </location>
</feature>
<evidence type="ECO:0000256" key="1">
    <source>
        <dbReference type="ARBA" id="ARBA00004571"/>
    </source>
</evidence>
<dbReference type="FunFam" id="2.60.40.3110:FF:000001">
    <property type="entry name" value="Putative fimbrial outer membrane usher"/>
    <property type="match status" value="1"/>
</dbReference>
<comment type="similarity">
    <text evidence="2 9">Belongs to the fimbrial export usher family.</text>
</comment>
<name>A0A370R2T8_9GAMM</name>
<evidence type="ECO:0000256" key="8">
    <source>
        <dbReference type="ARBA" id="ARBA00023237"/>
    </source>
</evidence>
<dbReference type="Proteomes" id="UP000254848">
    <property type="component" value="Unassembled WGS sequence"/>
</dbReference>
<evidence type="ECO:0000256" key="10">
    <source>
        <dbReference type="SAM" id="SignalP"/>
    </source>
</evidence>
<keyword evidence="6 10" id="KW-0732">Signal</keyword>
<keyword evidence="3 9" id="KW-0813">Transport</keyword>
<proteinExistence type="inferred from homology"/>
<evidence type="ECO:0000256" key="7">
    <source>
        <dbReference type="ARBA" id="ARBA00023136"/>
    </source>
</evidence>
<keyword evidence="4" id="KW-1134">Transmembrane beta strand</keyword>
<dbReference type="Pfam" id="PF00577">
    <property type="entry name" value="Usher"/>
    <property type="match status" value="1"/>
</dbReference>
<dbReference type="Gene3D" id="3.10.20.410">
    <property type="match status" value="1"/>
</dbReference>
<dbReference type="InterPro" id="IPR037224">
    <property type="entry name" value="PapC_N_sf"/>
</dbReference>
<dbReference type="Gene3D" id="2.60.40.3110">
    <property type="match status" value="1"/>
</dbReference>
<evidence type="ECO:0000313" key="12">
    <source>
        <dbReference type="EMBL" id="RDK96747.1"/>
    </source>
</evidence>
<dbReference type="InterPro" id="IPR042186">
    <property type="entry name" value="FimD_plug_dom"/>
</dbReference>
<dbReference type="PANTHER" id="PTHR30451:SF20">
    <property type="entry name" value="FIMBRIAE USHER"/>
    <property type="match status" value="1"/>
</dbReference>
<dbReference type="Gene3D" id="2.60.40.2610">
    <property type="entry name" value="Outer membrane usher protein FimD, plug domain"/>
    <property type="match status" value="1"/>
</dbReference>
<dbReference type="PROSITE" id="PS01151">
    <property type="entry name" value="FIMBRIAL_USHER"/>
    <property type="match status" value="1"/>
</dbReference>
<comment type="caution">
    <text evidence="12">The sequence shown here is derived from an EMBL/GenBank/DDBJ whole genome shotgun (WGS) entry which is preliminary data.</text>
</comment>
<sequence length="851" mass="91545">MLNKFLTYEYLFALLLLTSASAAAAETAVPETTEVQDGEFYFDQNMLVGGGNVENLNLLKSTANVAPGEYQVDIYLNGEFVSNRIVEFKADARQNGLSPCLDKQYLADAGVLTSEISNIPSCSLPDLVTGATTDFKENELRLNLFVPQAKMRRTPRGAVPASSLDAGNSMLFLNYDANYYRSRSSGQTSDSGYVGLNSGFNLGLWQLRQQSNFTSYQGSGSRTNKFKSLNTYLQRPLLGLQSQMTLGDVYTSGSQFGSLGMRGAKLASDDRMLPDSQRGYAPTIRGIANTNAKVVVKQSGNVIYQTSVPPGDFAIDDLYPTNYQGDLDVEIQEADGRISSFTVPFSAVPESVRPGQFKYDLALGRVRNISNSNDFVADIVGRFGISNNLTLSTGVRGAEGYRAALLGTVFTNTTGAYGVNAIYSNAEVPDKGTQNGWRFSLNYSKTFTPTNTNIALAAFRYSTKGFYDLSDVLGLRAAQSKGSNWVSSSYQQKNQFTATVSQSLDQYGHIYFSGSTSNYRGGRSNDTQLQTGYNFSLNNVSYSLSYSRQKTGRTYYGTQNDANTAQSYNGSTENVIMFSFSMPLGGSNSWSTSYSRQSGNSKGYQLQSSLSGSAGAENSLSYGITAAYDDQQYSSGEGSLSGSLQKRFANVTMGATAATGRNYTQGGLSARGAAVLHGGGLSLGPYLSDSFALVEAKGAEGAVIKNAQGARIGSNGYALMPSLTPYRFNEVVLDPQGISNNNIELESQSSRIAPYAGAMVKVKVKTTEGYPLLLSFDQNLYPLALGEDVYDDAGNSVGMVSQGGMIYARAKGLKGVLYTRGAVVRCALPYEVSDKTAGQPLYRATTVCKRG</sequence>
<evidence type="ECO:0000256" key="5">
    <source>
        <dbReference type="ARBA" id="ARBA00022692"/>
    </source>
</evidence>
<dbReference type="Gene3D" id="2.60.40.2070">
    <property type="match status" value="1"/>
</dbReference>
<dbReference type="InterPro" id="IPR025885">
    <property type="entry name" value="PapC_N"/>
</dbReference>
<dbReference type="InterPro" id="IPR000015">
    <property type="entry name" value="Fimb_usher"/>
</dbReference>
<feature type="signal peptide" evidence="10">
    <location>
        <begin position="1"/>
        <end position="24"/>
    </location>
</feature>
<keyword evidence="9" id="KW-1029">Fimbrium biogenesis</keyword>
<dbReference type="EMBL" id="QRAP01000001">
    <property type="protein sequence ID" value="RDK96747.1"/>
    <property type="molecule type" value="Genomic_DNA"/>
</dbReference>
<evidence type="ECO:0000256" key="6">
    <source>
        <dbReference type="ARBA" id="ARBA00022729"/>
    </source>
</evidence>
<dbReference type="InterPro" id="IPR043142">
    <property type="entry name" value="PapC-like_C_sf"/>
</dbReference>
<dbReference type="PANTHER" id="PTHR30451">
    <property type="entry name" value="OUTER MEMBRANE USHER PROTEIN"/>
    <property type="match status" value="1"/>
</dbReference>
<dbReference type="Pfam" id="PF13954">
    <property type="entry name" value="PapC_N"/>
    <property type="match status" value="1"/>
</dbReference>
<evidence type="ECO:0000256" key="9">
    <source>
        <dbReference type="RuleBase" id="RU003884"/>
    </source>
</evidence>
<dbReference type="GO" id="GO:0009297">
    <property type="term" value="P:pilus assembly"/>
    <property type="evidence" value="ECO:0007669"/>
    <property type="project" value="InterPro"/>
</dbReference>
<keyword evidence="5 9" id="KW-0812">Transmembrane</keyword>
<keyword evidence="13" id="KW-1185">Reference proteome</keyword>
<keyword evidence="7 9" id="KW-0472">Membrane</keyword>
<evidence type="ECO:0000259" key="11">
    <source>
        <dbReference type="Pfam" id="PF13954"/>
    </source>
</evidence>
<feature type="chain" id="PRO_5016571627" evidence="10">
    <location>
        <begin position="25"/>
        <end position="851"/>
    </location>
</feature>
<dbReference type="OrthoDB" id="6554712at2"/>
<reference evidence="12 13" key="1">
    <citation type="submission" date="2018-07" db="EMBL/GenBank/DDBJ databases">
        <title>Genomic Encyclopedia of Type Strains, Phase IV (KMG-IV): sequencing the most valuable type-strain genomes for metagenomic binning, comparative biology and taxonomic classification.</title>
        <authorList>
            <person name="Goeker M."/>
        </authorList>
    </citation>
    <scope>NUCLEOTIDE SEQUENCE [LARGE SCALE GENOMIC DNA]</scope>
    <source>
        <strain evidence="12 13">DSM 103736</strain>
    </source>
</reference>
<dbReference type="GO" id="GO:0015473">
    <property type="term" value="F:fimbrial usher porin activity"/>
    <property type="evidence" value="ECO:0007669"/>
    <property type="project" value="InterPro"/>
</dbReference>
<keyword evidence="8 9" id="KW-0998">Cell outer membrane</keyword>
<dbReference type="AlphaFoldDB" id="A0A370R2T8"/>
<organism evidence="12 13">
    <name type="scientific">Enterobacillus tribolii</name>
    <dbReference type="NCBI Taxonomy" id="1487935"/>
    <lineage>
        <taxon>Bacteria</taxon>
        <taxon>Pseudomonadati</taxon>
        <taxon>Pseudomonadota</taxon>
        <taxon>Gammaproteobacteria</taxon>
        <taxon>Enterobacterales</taxon>
        <taxon>Hafniaceae</taxon>
        <taxon>Enterobacillus</taxon>
    </lineage>
</organism>
<dbReference type="RefSeq" id="WP_115456538.1">
    <property type="nucleotide sequence ID" value="NZ_QRAP01000001.1"/>
</dbReference>
<evidence type="ECO:0000256" key="4">
    <source>
        <dbReference type="ARBA" id="ARBA00022452"/>
    </source>
</evidence>
<comment type="subcellular location">
    <subcellularLocation>
        <location evidence="1 9">Cell outer membrane</location>
        <topology evidence="1 9">Multi-pass membrane protein</topology>
    </subcellularLocation>
</comment>
<dbReference type="SUPFAM" id="SSF141729">
    <property type="entry name" value="FimD N-terminal domain-like"/>
    <property type="match status" value="1"/>
</dbReference>
<accession>A0A370R2T8</accession>
<dbReference type="InterPro" id="IPR018030">
    <property type="entry name" value="Fimbrial_membr_usher_CS"/>
</dbReference>
<evidence type="ECO:0000256" key="3">
    <source>
        <dbReference type="ARBA" id="ARBA00022448"/>
    </source>
</evidence>
<evidence type="ECO:0000313" key="13">
    <source>
        <dbReference type="Proteomes" id="UP000254848"/>
    </source>
</evidence>
<evidence type="ECO:0000256" key="2">
    <source>
        <dbReference type="ARBA" id="ARBA00008064"/>
    </source>
</evidence>
<gene>
    <name evidence="12" type="ORF">C8D90_101183</name>
</gene>
<protein>
    <submittedName>
        <fullName evidence="12">Outer membrane usher protein</fullName>
    </submittedName>
</protein>
<dbReference type="GO" id="GO:0009279">
    <property type="term" value="C:cell outer membrane"/>
    <property type="evidence" value="ECO:0007669"/>
    <property type="project" value="UniProtKB-SubCell"/>
</dbReference>